<feature type="non-terminal residue" evidence="1">
    <location>
        <position position="162"/>
    </location>
</feature>
<dbReference type="EMBL" id="CAJVPT010068123">
    <property type="protein sequence ID" value="CAG8776012.1"/>
    <property type="molecule type" value="Genomic_DNA"/>
</dbReference>
<protein>
    <submittedName>
        <fullName evidence="1">13964_t:CDS:1</fullName>
    </submittedName>
</protein>
<comment type="caution">
    <text evidence="1">The sequence shown here is derived from an EMBL/GenBank/DDBJ whole genome shotgun (WGS) entry which is preliminary data.</text>
</comment>
<evidence type="ECO:0000313" key="2">
    <source>
        <dbReference type="Proteomes" id="UP000789525"/>
    </source>
</evidence>
<sequence length="162" mass="18167">TAQTSLKSTLYRDMEPSQLRTEAAVRPLLTNLDDLEHVAEVQVLEIRHIQEPFLDSDFGHRASLGVSDLKPSILPEFLLFFFGRSRCCCSITDLVAPIEVPSESKNDEDLDALRSLEENRYLPMSHMACIVSFLVCPEVVVVIHERERAAAGPFATNQGRLL</sequence>
<reference evidence="1" key="1">
    <citation type="submission" date="2021-06" db="EMBL/GenBank/DDBJ databases">
        <authorList>
            <person name="Kallberg Y."/>
            <person name="Tangrot J."/>
            <person name="Rosling A."/>
        </authorList>
    </citation>
    <scope>NUCLEOTIDE SEQUENCE</scope>
    <source>
        <strain evidence="1">CL356</strain>
    </source>
</reference>
<name>A0ACA9R3W3_9GLOM</name>
<proteinExistence type="predicted"/>
<dbReference type="Proteomes" id="UP000789525">
    <property type="component" value="Unassembled WGS sequence"/>
</dbReference>
<evidence type="ECO:0000313" key="1">
    <source>
        <dbReference type="EMBL" id="CAG8776012.1"/>
    </source>
</evidence>
<organism evidence="1 2">
    <name type="scientific">Acaulospora colombiana</name>
    <dbReference type="NCBI Taxonomy" id="27376"/>
    <lineage>
        <taxon>Eukaryota</taxon>
        <taxon>Fungi</taxon>
        <taxon>Fungi incertae sedis</taxon>
        <taxon>Mucoromycota</taxon>
        <taxon>Glomeromycotina</taxon>
        <taxon>Glomeromycetes</taxon>
        <taxon>Diversisporales</taxon>
        <taxon>Acaulosporaceae</taxon>
        <taxon>Acaulospora</taxon>
    </lineage>
</organism>
<gene>
    <name evidence="1" type="ORF">ACOLOM_LOCUS14092</name>
</gene>
<keyword evidence="2" id="KW-1185">Reference proteome</keyword>
<feature type="non-terminal residue" evidence="1">
    <location>
        <position position="1"/>
    </location>
</feature>
<accession>A0ACA9R3W3</accession>